<evidence type="ECO:0000259" key="12">
    <source>
        <dbReference type="PROSITE" id="PS51371"/>
    </source>
</evidence>
<dbReference type="PANTHER" id="PTHR43099">
    <property type="entry name" value="UPF0053 PROTEIN YRKA"/>
    <property type="match status" value="1"/>
</dbReference>
<name>A0ABU1T107_9ACTO</name>
<evidence type="ECO:0000259" key="13">
    <source>
        <dbReference type="PROSITE" id="PS51846"/>
    </source>
</evidence>
<dbReference type="RefSeq" id="WP_309955364.1">
    <property type="nucleotide sequence ID" value="NZ_JAVDUJ010000001.1"/>
</dbReference>
<organism evidence="14 15">
    <name type="scientific">Arcanobacterium hippocoleae</name>
    <dbReference type="NCBI Taxonomy" id="149017"/>
    <lineage>
        <taxon>Bacteria</taxon>
        <taxon>Bacillati</taxon>
        <taxon>Actinomycetota</taxon>
        <taxon>Actinomycetes</taxon>
        <taxon>Actinomycetales</taxon>
        <taxon>Actinomycetaceae</taxon>
        <taxon>Arcanobacterium</taxon>
    </lineage>
</organism>
<evidence type="ECO:0000313" key="15">
    <source>
        <dbReference type="Proteomes" id="UP001266099"/>
    </source>
</evidence>
<evidence type="ECO:0000256" key="4">
    <source>
        <dbReference type="ARBA" id="ARBA00022692"/>
    </source>
</evidence>
<dbReference type="SUPFAM" id="SSF56176">
    <property type="entry name" value="FAD-binding/transporter-associated domain-like"/>
    <property type="match status" value="1"/>
</dbReference>
<protein>
    <submittedName>
        <fullName evidence="14">Hemolysin</fullName>
    </submittedName>
</protein>
<proteinExistence type="inferred from homology"/>
<dbReference type="Gene3D" id="3.10.580.10">
    <property type="entry name" value="CBS-domain"/>
    <property type="match status" value="1"/>
</dbReference>
<dbReference type="Pfam" id="PF01595">
    <property type="entry name" value="CNNM"/>
    <property type="match status" value="1"/>
</dbReference>
<evidence type="ECO:0000256" key="5">
    <source>
        <dbReference type="ARBA" id="ARBA00022737"/>
    </source>
</evidence>
<dbReference type="InterPro" id="IPR005170">
    <property type="entry name" value="Transptr-assoc_dom"/>
</dbReference>
<evidence type="ECO:0000256" key="9">
    <source>
        <dbReference type="PROSITE-ProRule" id="PRU00703"/>
    </source>
</evidence>
<dbReference type="InterPro" id="IPR046342">
    <property type="entry name" value="CBS_dom_sf"/>
</dbReference>
<keyword evidence="8 10" id="KW-0472">Membrane</keyword>
<feature type="transmembrane region" description="Helical" evidence="11">
    <location>
        <begin position="133"/>
        <end position="155"/>
    </location>
</feature>
<sequence>MSVLLINLLFVVLFTLIGAFFAASELALVSLRDTQIESMAERSKAGKKIQALTQDSNRFLSAVQVGVTLAGFFSASFGAAQIAPLIAPMLQSVFGASADTAAFILTTVFISYLSIVFGELVPKRIAMQSAETFAHIVAYPLSWITSLLRPVIWFLGFSTNIVLRLLGRDPNLKGEEMDAEELRSYVAGYEAIPETERGMVVELLSVGNRSVEEVMTPRTEVEFIDASDLITDVQERVSKMEHSRYPVRANSNDDDIIGFIHIRDLINPDPKLRQVRELVRPVLFFPEGKPVLAALTEMRAQNAHLAIIVDEYGGTDGLITIEDVVEEFVGEIRDEYDRELPVKIEIATGGEVSGLLGRSEVQKYLDIELPDGPFDTLAGFIVNELGKMPEVGDRIEKNGVRFTVKKLDSRRIDRVFVEVVKPVGETVEV</sequence>
<evidence type="ECO:0000256" key="3">
    <source>
        <dbReference type="ARBA" id="ARBA00022475"/>
    </source>
</evidence>
<dbReference type="Pfam" id="PF03471">
    <property type="entry name" value="CorC_HlyC"/>
    <property type="match status" value="1"/>
</dbReference>
<comment type="caution">
    <text evidence="14">The sequence shown here is derived from an EMBL/GenBank/DDBJ whole genome shotgun (WGS) entry which is preliminary data.</text>
</comment>
<feature type="domain" description="CBS" evidence="12">
    <location>
        <begin position="278"/>
        <end position="335"/>
    </location>
</feature>
<reference evidence="14 15" key="1">
    <citation type="submission" date="2023-07" db="EMBL/GenBank/DDBJ databases">
        <title>Sequencing the genomes of 1000 actinobacteria strains.</title>
        <authorList>
            <person name="Klenk H.-P."/>
        </authorList>
    </citation>
    <scope>NUCLEOTIDE SEQUENCE [LARGE SCALE GENOMIC DNA]</scope>
    <source>
        <strain evidence="14 15">DSM 15539</strain>
    </source>
</reference>
<feature type="transmembrane region" description="Helical" evidence="11">
    <location>
        <begin position="6"/>
        <end position="29"/>
    </location>
</feature>
<evidence type="ECO:0000256" key="10">
    <source>
        <dbReference type="PROSITE-ProRule" id="PRU01193"/>
    </source>
</evidence>
<accession>A0ABU1T107</accession>
<feature type="domain" description="CNNM transmembrane" evidence="13">
    <location>
        <begin position="1"/>
        <end position="204"/>
    </location>
</feature>
<dbReference type="InterPro" id="IPR002550">
    <property type="entry name" value="CNNM"/>
</dbReference>
<dbReference type="InterPro" id="IPR036318">
    <property type="entry name" value="FAD-bd_PCMH-like_sf"/>
</dbReference>
<evidence type="ECO:0000256" key="6">
    <source>
        <dbReference type="ARBA" id="ARBA00022989"/>
    </source>
</evidence>
<dbReference type="InterPro" id="IPR000644">
    <property type="entry name" value="CBS_dom"/>
</dbReference>
<dbReference type="SMART" id="SM01091">
    <property type="entry name" value="CorC_HlyC"/>
    <property type="match status" value="1"/>
</dbReference>
<gene>
    <name evidence="14" type="ORF">J2S36_000597</name>
</gene>
<feature type="transmembrane region" description="Helical" evidence="11">
    <location>
        <begin position="59"/>
        <end position="80"/>
    </location>
</feature>
<keyword evidence="3" id="KW-1003">Cell membrane</keyword>
<keyword evidence="7 9" id="KW-0129">CBS domain</keyword>
<dbReference type="InterPro" id="IPR016169">
    <property type="entry name" value="FAD-bd_PCMH_sub2"/>
</dbReference>
<dbReference type="Gene3D" id="3.30.465.10">
    <property type="match status" value="1"/>
</dbReference>
<keyword evidence="6 10" id="KW-1133">Transmembrane helix</keyword>
<evidence type="ECO:0000256" key="2">
    <source>
        <dbReference type="ARBA" id="ARBA00006337"/>
    </source>
</evidence>
<evidence type="ECO:0000256" key="8">
    <source>
        <dbReference type="ARBA" id="ARBA00023136"/>
    </source>
</evidence>
<keyword evidence="5" id="KW-0677">Repeat</keyword>
<dbReference type="CDD" id="cd04590">
    <property type="entry name" value="CBS_pair_CorC_HlyC_assoc"/>
    <property type="match status" value="1"/>
</dbReference>
<dbReference type="InterPro" id="IPR044751">
    <property type="entry name" value="Ion_transp-like_CBS"/>
</dbReference>
<feature type="transmembrane region" description="Helical" evidence="11">
    <location>
        <begin position="100"/>
        <end position="121"/>
    </location>
</feature>
<comment type="similarity">
    <text evidence="2">Belongs to the UPF0053 family.</text>
</comment>
<feature type="domain" description="CBS" evidence="12">
    <location>
        <begin position="215"/>
        <end position="275"/>
    </location>
</feature>
<dbReference type="PROSITE" id="PS51371">
    <property type="entry name" value="CBS"/>
    <property type="match status" value="2"/>
</dbReference>
<dbReference type="EMBL" id="JAVDUJ010000001">
    <property type="protein sequence ID" value="MDR6939054.1"/>
    <property type="molecule type" value="Genomic_DNA"/>
</dbReference>
<dbReference type="Proteomes" id="UP001266099">
    <property type="component" value="Unassembled WGS sequence"/>
</dbReference>
<evidence type="ECO:0000256" key="1">
    <source>
        <dbReference type="ARBA" id="ARBA00004651"/>
    </source>
</evidence>
<comment type="subcellular location">
    <subcellularLocation>
        <location evidence="1">Cell membrane</location>
        <topology evidence="1">Multi-pass membrane protein</topology>
    </subcellularLocation>
</comment>
<dbReference type="SUPFAM" id="SSF54631">
    <property type="entry name" value="CBS-domain pair"/>
    <property type="match status" value="1"/>
</dbReference>
<dbReference type="PANTHER" id="PTHR43099:SF5">
    <property type="entry name" value="HLYC_CORC FAMILY TRANSPORTER"/>
    <property type="match status" value="1"/>
</dbReference>
<keyword evidence="4 10" id="KW-0812">Transmembrane</keyword>
<evidence type="ECO:0000313" key="14">
    <source>
        <dbReference type="EMBL" id="MDR6939054.1"/>
    </source>
</evidence>
<dbReference type="PROSITE" id="PS51846">
    <property type="entry name" value="CNNM"/>
    <property type="match status" value="1"/>
</dbReference>
<evidence type="ECO:0000256" key="11">
    <source>
        <dbReference type="SAM" id="Phobius"/>
    </source>
</evidence>
<dbReference type="InterPro" id="IPR051676">
    <property type="entry name" value="UPF0053_domain"/>
</dbReference>
<evidence type="ECO:0000256" key="7">
    <source>
        <dbReference type="ARBA" id="ARBA00023122"/>
    </source>
</evidence>
<keyword evidence="15" id="KW-1185">Reference proteome</keyword>
<dbReference type="Pfam" id="PF00571">
    <property type="entry name" value="CBS"/>
    <property type="match status" value="2"/>
</dbReference>